<evidence type="ECO:0000256" key="1">
    <source>
        <dbReference type="ARBA" id="ARBA00007409"/>
    </source>
</evidence>
<feature type="domain" description="GST N-terminal" evidence="3">
    <location>
        <begin position="206"/>
        <end position="283"/>
    </location>
</feature>
<dbReference type="EnsemblMetazoa" id="BGLB000882-RB">
    <property type="protein sequence ID" value="BGLB000882-PB"/>
    <property type="gene ID" value="BGLB000882"/>
</dbReference>
<organism evidence="5 6">
    <name type="scientific">Biomphalaria glabrata</name>
    <name type="common">Bloodfluke planorb</name>
    <name type="synonym">Freshwater snail</name>
    <dbReference type="NCBI Taxonomy" id="6526"/>
    <lineage>
        <taxon>Eukaryota</taxon>
        <taxon>Metazoa</taxon>
        <taxon>Spiralia</taxon>
        <taxon>Lophotrochozoa</taxon>
        <taxon>Mollusca</taxon>
        <taxon>Gastropoda</taxon>
        <taxon>Heterobranchia</taxon>
        <taxon>Euthyneura</taxon>
        <taxon>Panpulmonata</taxon>
        <taxon>Hygrophila</taxon>
        <taxon>Lymnaeoidea</taxon>
        <taxon>Planorbidae</taxon>
        <taxon>Biomphalaria</taxon>
    </lineage>
</organism>
<dbReference type="InterPro" id="IPR010987">
    <property type="entry name" value="Glutathione-S-Trfase_C-like"/>
</dbReference>
<dbReference type="PROSITE" id="PS50405">
    <property type="entry name" value="GST_CTER"/>
    <property type="match status" value="2"/>
</dbReference>
<dbReference type="InterPro" id="IPR004045">
    <property type="entry name" value="Glutathione_S-Trfase_N"/>
</dbReference>
<evidence type="ECO:0008006" key="7">
    <source>
        <dbReference type="Google" id="ProtNLM"/>
    </source>
</evidence>
<evidence type="ECO:0000313" key="6">
    <source>
        <dbReference type="Proteomes" id="UP000076420"/>
    </source>
</evidence>
<dbReference type="SFLD" id="SFLDS00019">
    <property type="entry name" value="Glutathione_Transferase_(cytos"/>
    <property type="match status" value="2"/>
</dbReference>
<dbReference type="GO" id="GO:0005212">
    <property type="term" value="F:structural constituent of eye lens"/>
    <property type="evidence" value="ECO:0007669"/>
    <property type="project" value="UniProtKB-KW"/>
</dbReference>
<dbReference type="VEuPathDB" id="VectorBase:BGLB000882"/>
<reference evidence="5" key="1">
    <citation type="submission" date="2020-05" db="UniProtKB">
        <authorList>
            <consortium name="EnsemblMetazoa"/>
        </authorList>
    </citation>
    <scope>IDENTIFICATION</scope>
    <source>
        <strain evidence="5">BB02</strain>
    </source>
</reference>
<dbReference type="SFLD" id="SFLDG01205">
    <property type="entry name" value="AMPS.1"/>
    <property type="match status" value="2"/>
</dbReference>
<dbReference type="GO" id="GO:0006749">
    <property type="term" value="P:glutathione metabolic process"/>
    <property type="evidence" value="ECO:0007669"/>
    <property type="project" value="TreeGrafter"/>
</dbReference>
<dbReference type="CDD" id="cd03039">
    <property type="entry name" value="GST_N_Sigma_like"/>
    <property type="match status" value="2"/>
</dbReference>
<dbReference type="InterPro" id="IPR036282">
    <property type="entry name" value="Glutathione-S-Trfase_C_sf"/>
</dbReference>
<dbReference type="PROSITE" id="PS50404">
    <property type="entry name" value="GST_NTER"/>
    <property type="match status" value="2"/>
</dbReference>
<dbReference type="SFLD" id="SFLDG00363">
    <property type="entry name" value="AMPS_(cytGST):_Alpha-__Mu-__Pi"/>
    <property type="match status" value="2"/>
</dbReference>
<dbReference type="AlphaFoldDB" id="A0A2C9JD55"/>
<protein>
    <recommendedName>
        <fullName evidence="7">Glutathione transferase</fullName>
    </recommendedName>
</protein>
<dbReference type="VEuPathDB" id="VectorBase:BGLAX_037689"/>
<dbReference type="Pfam" id="PF14497">
    <property type="entry name" value="GST_C_3"/>
    <property type="match status" value="2"/>
</dbReference>
<dbReference type="CDD" id="cd03192">
    <property type="entry name" value="GST_C_Sigma_like"/>
    <property type="match status" value="2"/>
</dbReference>
<evidence type="ECO:0000313" key="5">
    <source>
        <dbReference type="EnsemblMetazoa" id="BGLB000882-PB"/>
    </source>
</evidence>
<dbReference type="Gene3D" id="1.20.1050.10">
    <property type="match status" value="2"/>
</dbReference>
<sequence>MPNYKLTYFDSRGRAELARVLFALAGQDFEDFRIQRQDWPALKASTPFGQLPLLEIDGKIFAESVAIVTFLAKQFGFYGKTTLESLAIDQVVFLVQDAVNAAVRALIESPEDQRALLGKQFLEEELPKYVTLFEKLLVESGTGYFVGHSLTLADLYVWDLIGTLESRINIQGIVSGHPSLVTLFNKIDNTDRIKTYVASRPAIIMPKYKLTYFDARGRAELARVLFALAGQDFEDVRIQMQDWPALKATTPFGQLPLLEVDIKVFAESVAIVTYLAKEFGLYGKNNLESLAIDQVVCLTQDALSAAVRAMFESPEDKRVLIGQKFLEEEIPKYLAMFEKLLVQNGTGYFVGDSVSYK</sequence>
<dbReference type="KEGG" id="bgt:106053427"/>
<proteinExistence type="inferred from homology"/>
<gene>
    <name evidence="5" type="primary">106053427</name>
</gene>
<dbReference type="InterPro" id="IPR004046">
    <property type="entry name" value="GST_C"/>
</dbReference>
<keyword evidence="2" id="KW-0273">Eye lens protein</keyword>
<dbReference type="InterPro" id="IPR040079">
    <property type="entry name" value="Glutathione_S-Trfase"/>
</dbReference>
<feature type="domain" description="GST C-terminal" evidence="4">
    <location>
        <begin position="285"/>
        <end position="357"/>
    </location>
</feature>
<evidence type="ECO:0000256" key="2">
    <source>
        <dbReference type="ARBA" id="ARBA00022613"/>
    </source>
</evidence>
<dbReference type="PANTHER" id="PTHR11571:SF150">
    <property type="entry name" value="GLUTATHIONE S-TRANSFERASE"/>
    <property type="match status" value="1"/>
</dbReference>
<dbReference type="FunFam" id="3.40.30.10:FF:000258">
    <property type="entry name" value="Glutathione S-transferase"/>
    <property type="match status" value="2"/>
</dbReference>
<evidence type="ECO:0000259" key="4">
    <source>
        <dbReference type="PROSITE" id="PS50405"/>
    </source>
</evidence>
<dbReference type="Proteomes" id="UP000076420">
    <property type="component" value="Unassembled WGS sequence"/>
</dbReference>
<feature type="domain" description="GST C-terminal" evidence="4">
    <location>
        <begin position="81"/>
        <end position="213"/>
    </location>
</feature>
<comment type="similarity">
    <text evidence="1">Belongs to the GST superfamily.</text>
</comment>
<dbReference type="SUPFAM" id="SSF52833">
    <property type="entry name" value="Thioredoxin-like"/>
    <property type="match status" value="2"/>
</dbReference>
<name>A0A2C9JD55_BIOGL</name>
<dbReference type="GO" id="GO:0004364">
    <property type="term" value="F:glutathione transferase activity"/>
    <property type="evidence" value="ECO:0007669"/>
    <property type="project" value="TreeGrafter"/>
</dbReference>
<evidence type="ECO:0000259" key="3">
    <source>
        <dbReference type="PROSITE" id="PS50404"/>
    </source>
</evidence>
<dbReference type="FunFam" id="1.20.1050.10:FF:000030">
    <property type="entry name" value="Glutathione S-transferase S1"/>
    <property type="match status" value="1"/>
</dbReference>
<dbReference type="Pfam" id="PF02798">
    <property type="entry name" value="GST_N"/>
    <property type="match status" value="2"/>
</dbReference>
<dbReference type="Gene3D" id="3.40.30.10">
    <property type="entry name" value="Glutaredoxin"/>
    <property type="match status" value="2"/>
</dbReference>
<dbReference type="PANTHER" id="PTHR11571">
    <property type="entry name" value="GLUTATHIONE S-TRANSFERASE"/>
    <property type="match status" value="1"/>
</dbReference>
<dbReference type="SUPFAM" id="SSF47616">
    <property type="entry name" value="GST C-terminal domain-like"/>
    <property type="match status" value="2"/>
</dbReference>
<accession>A0A2C9JD55</accession>
<dbReference type="STRING" id="6526.A0A2C9JD55"/>
<dbReference type="InterPro" id="IPR050213">
    <property type="entry name" value="GST_superfamily"/>
</dbReference>
<dbReference type="InterPro" id="IPR036249">
    <property type="entry name" value="Thioredoxin-like_sf"/>
</dbReference>
<feature type="domain" description="GST N-terminal" evidence="3">
    <location>
        <begin position="2"/>
        <end position="79"/>
    </location>
</feature>